<dbReference type="EMBL" id="BK016120">
    <property type="protein sequence ID" value="DAF96627.1"/>
    <property type="molecule type" value="Genomic_DNA"/>
</dbReference>
<name>A0A8S5UQB3_9CAUD</name>
<reference evidence="1" key="1">
    <citation type="journal article" date="2021" name="Proc. Natl. Acad. Sci. U.S.A.">
        <title>A Catalog of Tens of Thousands of Viruses from Human Metagenomes Reveals Hidden Associations with Chronic Diseases.</title>
        <authorList>
            <person name="Tisza M.J."/>
            <person name="Buck C.B."/>
        </authorList>
    </citation>
    <scope>NUCLEOTIDE SEQUENCE</scope>
    <source>
        <strain evidence="1">CtfrT39</strain>
    </source>
</reference>
<sequence length="186" mass="20976">MWNPFKRHRAKKALKTLDSLTSVIATIKKWEKAGLIYWQVKGKTLLIEQSLATTLLAGGSKLFEKFLNIAAQIQNSELLVDAYEQQRITIETQAVMDAQEKTSSKLTDADIQRIRLNARENMQHIDMKSILDAIHEFDIMIIRSSAISSADATQEGGELVAVGHFDGKKVEMAMWDEIKNDLTAEK</sequence>
<accession>A0A8S5UQB3</accession>
<proteinExistence type="predicted"/>
<evidence type="ECO:0000313" key="1">
    <source>
        <dbReference type="EMBL" id="DAF96627.1"/>
    </source>
</evidence>
<protein>
    <submittedName>
        <fullName evidence="1">Uncharacterized protein</fullName>
    </submittedName>
</protein>
<organism evidence="1">
    <name type="scientific">Siphoviridae sp. ctfrT39</name>
    <dbReference type="NCBI Taxonomy" id="2825598"/>
    <lineage>
        <taxon>Viruses</taxon>
        <taxon>Duplodnaviria</taxon>
        <taxon>Heunggongvirae</taxon>
        <taxon>Uroviricota</taxon>
        <taxon>Caudoviricetes</taxon>
    </lineage>
</organism>